<evidence type="ECO:0000256" key="10">
    <source>
        <dbReference type="ARBA" id="ARBA00022989"/>
    </source>
</evidence>
<dbReference type="PANTHER" id="PTHR32282:SF32">
    <property type="entry name" value="PENICILLIN-BINDING PROTEIN 2A"/>
    <property type="match status" value="1"/>
</dbReference>
<feature type="compositionally biased region" description="Low complexity" evidence="16">
    <location>
        <begin position="934"/>
        <end position="965"/>
    </location>
</feature>
<dbReference type="InterPro" id="IPR001264">
    <property type="entry name" value="Glyco_trans_51"/>
</dbReference>
<feature type="region of interest" description="Disordered" evidence="16">
    <location>
        <begin position="916"/>
        <end position="1019"/>
    </location>
</feature>
<dbReference type="Proteomes" id="UP001236652">
    <property type="component" value="Chromosome"/>
</dbReference>
<feature type="domain" description="Glycosyl transferase family 51" evidence="19">
    <location>
        <begin position="95"/>
        <end position="282"/>
    </location>
</feature>
<evidence type="ECO:0000256" key="6">
    <source>
        <dbReference type="ARBA" id="ARBA00022692"/>
    </source>
</evidence>
<evidence type="ECO:0000256" key="5">
    <source>
        <dbReference type="ARBA" id="ARBA00022679"/>
    </source>
</evidence>
<dbReference type="Gene3D" id="1.10.3810.10">
    <property type="entry name" value="Biosynthetic peptidoglycan transglycosylase-like"/>
    <property type="match status" value="1"/>
</dbReference>
<dbReference type="GO" id="GO:0016757">
    <property type="term" value="F:glycosyltransferase activity"/>
    <property type="evidence" value="ECO:0007669"/>
    <property type="project" value="UniProtKB-KW"/>
</dbReference>
<evidence type="ECO:0000256" key="16">
    <source>
        <dbReference type="SAM" id="MobiDB-lite"/>
    </source>
</evidence>
<dbReference type="SUPFAM" id="SSF56601">
    <property type="entry name" value="beta-lactamase/transpeptidase-like"/>
    <property type="match status" value="1"/>
</dbReference>
<gene>
    <name evidence="20" type="ORF">QNI29_16070</name>
</gene>
<keyword evidence="21" id="KW-1185">Reference proteome</keyword>
<evidence type="ECO:0000259" key="18">
    <source>
        <dbReference type="Pfam" id="PF00905"/>
    </source>
</evidence>
<evidence type="ECO:0000313" key="21">
    <source>
        <dbReference type="Proteomes" id="UP001236652"/>
    </source>
</evidence>
<name>A0ABY8UW69_9BACI</name>
<keyword evidence="8" id="KW-0133">Cell shape</keyword>
<feature type="transmembrane region" description="Helical" evidence="17">
    <location>
        <begin position="33"/>
        <end position="60"/>
    </location>
</feature>
<feature type="domain" description="Penicillin-binding protein transpeptidase" evidence="18">
    <location>
        <begin position="421"/>
        <end position="665"/>
    </location>
</feature>
<dbReference type="InterPro" id="IPR036950">
    <property type="entry name" value="PBP_transglycosylase"/>
</dbReference>
<comment type="catalytic activity">
    <reaction evidence="14">
        <text>Preferential cleavage: (Ac)2-L-Lys-D-Ala-|-D-Ala. Also transpeptidation of peptidyl-alanyl moieties that are N-acyl substituents of D-alanine.</text>
        <dbReference type="EC" id="3.4.16.4"/>
    </reaction>
</comment>
<feature type="compositionally biased region" description="Low complexity" evidence="16">
    <location>
        <begin position="977"/>
        <end position="996"/>
    </location>
</feature>
<dbReference type="Gene3D" id="3.40.710.10">
    <property type="entry name" value="DD-peptidase/beta-lactamase superfamily"/>
    <property type="match status" value="1"/>
</dbReference>
<evidence type="ECO:0000256" key="7">
    <source>
        <dbReference type="ARBA" id="ARBA00022801"/>
    </source>
</evidence>
<proteinExistence type="predicted"/>
<evidence type="ECO:0000313" key="20">
    <source>
        <dbReference type="EMBL" id="WIF97242.1"/>
    </source>
</evidence>
<keyword evidence="6 17" id="KW-0812">Transmembrane</keyword>
<evidence type="ECO:0000259" key="19">
    <source>
        <dbReference type="Pfam" id="PF00912"/>
    </source>
</evidence>
<evidence type="ECO:0000256" key="3">
    <source>
        <dbReference type="ARBA" id="ARBA00022670"/>
    </source>
</evidence>
<evidence type="ECO:0000256" key="8">
    <source>
        <dbReference type="ARBA" id="ARBA00022960"/>
    </source>
</evidence>
<dbReference type="InterPro" id="IPR001460">
    <property type="entry name" value="PCN-bd_Tpept"/>
</dbReference>
<keyword evidence="7" id="KW-0378">Hydrolase</keyword>
<dbReference type="InterPro" id="IPR013783">
    <property type="entry name" value="Ig-like_fold"/>
</dbReference>
<dbReference type="Pfam" id="PF00912">
    <property type="entry name" value="Transgly"/>
    <property type="match status" value="1"/>
</dbReference>
<feature type="compositionally biased region" description="Acidic residues" evidence="16">
    <location>
        <begin position="1010"/>
        <end position="1019"/>
    </location>
</feature>
<keyword evidence="9" id="KW-0573">Peptidoglycan synthesis</keyword>
<evidence type="ECO:0000256" key="1">
    <source>
        <dbReference type="ARBA" id="ARBA00022475"/>
    </source>
</evidence>
<comment type="catalytic activity">
    <reaction evidence="15">
        <text>[GlcNAc-(1-&gt;4)-Mur2Ac(oyl-L-Ala-gamma-D-Glu-L-Lys-D-Ala-D-Ala)](n)-di-trans,octa-cis-undecaprenyl diphosphate + beta-D-GlcNAc-(1-&gt;4)-Mur2Ac(oyl-L-Ala-gamma-D-Glu-L-Lys-D-Ala-D-Ala)-di-trans,octa-cis-undecaprenyl diphosphate = [GlcNAc-(1-&gt;4)-Mur2Ac(oyl-L-Ala-gamma-D-Glu-L-Lys-D-Ala-D-Ala)](n+1)-di-trans,octa-cis-undecaprenyl diphosphate + di-trans,octa-cis-undecaprenyl diphosphate + H(+)</text>
        <dbReference type="Rhea" id="RHEA:23708"/>
        <dbReference type="Rhea" id="RHEA-COMP:9602"/>
        <dbReference type="Rhea" id="RHEA-COMP:9603"/>
        <dbReference type="ChEBI" id="CHEBI:15378"/>
        <dbReference type="ChEBI" id="CHEBI:58405"/>
        <dbReference type="ChEBI" id="CHEBI:60033"/>
        <dbReference type="ChEBI" id="CHEBI:78435"/>
        <dbReference type="EC" id="2.4.99.28"/>
    </reaction>
</comment>
<dbReference type="RefSeq" id="WP_231417486.1">
    <property type="nucleotide sequence ID" value="NZ_CP126446.1"/>
</dbReference>
<keyword evidence="3" id="KW-0645">Protease</keyword>
<dbReference type="EMBL" id="CP126446">
    <property type="protein sequence ID" value="WIF97242.1"/>
    <property type="molecule type" value="Genomic_DNA"/>
</dbReference>
<evidence type="ECO:0000256" key="4">
    <source>
        <dbReference type="ARBA" id="ARBA00022676"/>
    </source>
</evidence>
<protein>
    <submittedName>
        <fullName evidence="20">Transglycosylase domain-containing protein</fullName>
        <ecNumber evidence="20">2.4.-.-</ecNumber>
    </submittedName>
</protein>
<dbReference type="Pfam" id="PF00905">
    <property type="entry name" value="Transpeptidase"/>
    <property type="match status" value="1"/>
</dbReference>
<accession>A0ABY8UW69</accession>
<sequence length="1019" mass="111395">MSQNHSNGPDRSKLRQWWEDGKLQKYFRISYDVIWNIVLFFLIVGVIGVFFAGGLGAGYFASLVKDEPIRAKAEMEKDIYNYEETSKLYFAGDTYLGKIQSDLYREEVSLDQVSNHVVNAIKATEDEYFDTHNGVVPKAILRAIFQEVTNASVKTGGSTLTQQLIKNQILTDTVSFERKAKEILLALRLERFFEKDEILEAYLNVVPFGRNSSGRNIAGIETAAQGVFGVSAKDLNLPQAAYIAGMPQSPYLYTPFTNSGEIKSEEGVAPGVERMQTVLERMLEAEMISKAEYEKAIDYNLAANFAKPEPSPIQEYPYLTVEIEKRATKVLQGILAKQDGYTAEDLANNDSLQQQYSNLADRTLTQDGLKVHTTINKEIYDKMQELRINYNHYGPDLPEKEVDSETGEEKTIMEPTQVGGMLIENKTGKIIGFIGGRDYEISTVNHATYSKRSNGSTMKPLLVYGPAIDLGAGHPGSVIADISTKFDAGTDMWNPGNYTGRYHGLTSMRYALAKSFNVPAAKTYVDIINQNPASYLDKMGFTTLTEGDKHHLSASIGGLDYGVTVEENTNAYATFGNMGKFVDAFMIDKIETKDGDVLYEHKSEPVDVFAEQSSYLTIDMMRDVLDYGTATYAKNHLKYPGVDWAGKTGTSQNFHDTWFVATNPNVTMGMWMGYDTPKPVNQCYNCSLGYSNRNVNLWTDVVNAVSDIDPELMIPKESFKRPSGIVRQSYCAASGLLPSELCADMGLVKSDLYYAKYAPTKRDDSLIATNYVEIGGKAYVAGDSTPTEFTNQGVFFNPDYIKRNDYDRLDSLDKLVPNNSQWANVRVPSTDAVPNDGQAPAAPSSLSVSGGVLNWAPSGSRDVVGYRVYRAPVPGAGFQLVGSSASSSLGVSGRGVYVVRAVDYFGMQSAASPAYKYGDFTPDPPPTDPGQGSGNNNNNNNNNNNGNGGNNNDNSNNDNNSGNDNTDNDSNNDDSSGETNNDGSSNDDNSGSNNDSGGSGESGDTGGDTSTDDDSSSEG</sequence>
<evidence type="ECO:0000256" key="13">
    <source>
        <dbReference type="ARBA" id="ARBA00023316"/>
    </source>
</evidence>
<evidence type="ECO:0000256" key="14">
    <source>
        <dbReference type="ARBA" id="ARBA00034000"/>
    </source>
</evidence>
<dbReference type="InterPro" id="IPR012338">
    <property type="entry name" value="Beta-lactam/transpept-like"/>
</dbReference>
<keyword evidence="2" id="KW-0121">Carboxypeptidase</keyword>
<dbReference type="Gene3D" id="3.90.1310.40">
    <property type="match status" value="1"/>
</dbReference>
<keyword evidence="11 17" id="KW-0472">Membrane</keyword>
<evidence type="ECO:0000256" key="12">
    <source>
        <dbReference type="ARBA" id="ARBA00023268"/>
    </source>
</evidence>
<evidence type="ECO:0000256" key="2">
    <source>
        <dbReference type="ARBA" id="ARBA00022645"/>
    </source>
</evidence>
<evidence type="ECO:0000256" key="9">
    <source>
        <dbReference type="ARBA" id="ARBA00022984"/>
    </source>
</evidence>
<dbReference type="InterPro" id="IPR050396">
    <property type="entry name" value="Glycosyltr_51/Transpeptidase"/>
</dbReference>
<keyword evidence="5 20" id="KW-0808">Transferase</keyword>
<feature type="compositionally biased region" description="Acidic residues" evidence="16">
    <location>
        <begin position="966"/>
        <end position="976"/>
    </location>
</feature>
<reference evidence="20 21" key="1">
    <citation type="submission" date="2023-05" db="EMBL/GenBank/DDBJ databases">
        <title>Comparative genomics reveals the evidence of polycyclic aromatic hydrocarbons degradation in moderately halophilic genus Pontibacillus.</title>
        <authorList>
            <person name="Yang H."/>
            <person name="Qian Z."/>
        </authorList>
    </citation>
    <scope>NUCLEOTIDE SEQUENCE [LARGE SCALE GENOMIC DNA]</scope>
    <source>
        <strain evidence="21">HN14</strain>
    </source>
</reference>
<keyword evidence="1" id="KW-1003">Cell membrane</keyword>
<organism evidence="20 21">
    <name type="scientific">Pontibacillus chungwhensis</name>
    <dbReference type="NCBI Taxonomy" id="265426"/>
    <lineage>
        <taxon>Bacteria</taxon>
        <taxon>Bacillati</taxon>
        <taxon>Bacillota</taxon>
        <taxon>Bacilli</taxon>
        <taxon>Bacillales</taxon>
        <taxon>Bacillaceae</taxon>
        <taxon>Pontibacillus</taxon>
    </lineage>
</organism>
<feature type="compositionally biased region" description="Gly residues" evidence="16">
    <location>
        <begin position="997"/>
        <end position="1006"/>
    </location>
</feature>
<dbReference type="InterPro" id="IPR023346">
    <property type="entry name" value="Lysozyme-like_dom_sf"/>
</dbReference>
<evidence type="ECO:0000256" key="11">
    <source>
        <dbReference type="ARBA" id="ARBA00023136"/>
    </source>
</evidence>
<keyword evidence="4 20" id="KW-0328">Glycosyltransferase</keyword>
<keyword evidence="12" id="KW-0511">Multifunctional enzyme</keyword>
<dbReference type="EC" id="2.4.-.-" evidence="20"/>
<evidence type="ECO:0000256" key="15">
    <source>
        <dbReference type="ARBA" id="ARBA00049902"/>
    </source>
</evidence>
<keyword evidence="13" id="KW-0961">Cell wall biogenesis/degradation</keyword>
<dbReference type="Gene3D" id="2.60.40.10">
    <property type="entry name" value="Immunoglobulins"/>
    <property type="match status" value="1"/>
</dbReference>
<evidence type="ECO:0000256" key="17">
    <source>
        <dbReference type="SAM" id="Phobius"/>
    </source>
</evidence>
<keyword evidence="10 17" id="KW-1133">Transmembrane helix</keyword>
<dbReference type="PANTHER" id="PTHR32282">
    <property type="entry name" value="BINDING PROTEIN TRANSPEPTIDASE, PUTATIVE-RELATED"/>
    <property type="match status" value="1"/>
</dbReference>
<dbReference type="SUPFAM" id="SSF53955">
    <property type="entry name" value="Lysozyme-like"/>
    <property type="match status" value="1"/>
</dbReference>